<dbReference type="InterPro" id="IPR043128">
    <property type="entry name" value="Rev_trsase/Diguanyl_cyclase"/>
</dbReference>
<evidence type="ECO:0000313" key="5">
    <source>
        <dbReference type="EMBL" id="CDK97441.1"/>
    </source>
</evidence>
<evidence type="ECO:0000256" key="2">
    <source>
        <dbReference type="ARBA" id="ARBA00034247"/>
    </source>
</evidence>
<dbReference type="GO" id="GO:1902201">
    <property type="term" value="P:negative regulation of bacterial-type flagellum-dependent cell motility"/>
    <property type="evidence" value="ECO:0007669"/>
    <property type="project" value="TreeGrafter"/>
</dbReference>
<dbReference type="PANTHER" id="PTHR45138:SF9">
    <property type="entry name" value="DIGUANYLATE CYCLASE DGCM-RELATED"/>
    <property type="match status" value="1"/>
</dbReference>
<keyword evidence="3" id="KW-0812">Transmembrane</keyword>
<dbReference type="NCBIfam" id="TIGR00254">
    <property type="entry name" value="GGDEF"/>
    <property type="match status" value="1"/>
</dbReference>
<dbReference type="SMART" id="SM00267">
    <property type="entry name" value="GGDEF"/>
    <property type="match status" value="1"/>
</dbReference>
<dbReference type="CDD" id="cd01949">
    <property type="entry name" value="GGDEF"/>
    <property type="match status" value="1"/>
</dbReference>
<accession>V6EZH5</accession>
<dbReference type="STRING" id="1430440.MGMSRv2__0226"/>
<feature type="domain" description="GGDEF" evidence="4">
    <location>
        <begin position="225"/>
        <end position="358"/>
    </location>
</feature>
<reference evidence="5 6" key="1">
    <citation type="journal article" date="2014" name="Genome Announc.">
        <title>Complete genome sequence of Magnetospirillum gryphiswaldense MSR-1.</title>
        <authorList>
            <person name="Wang X."/>
            <person name="Wang Q."/>
            <person name="Zhang W."/>
            <person name="Wang Y."/>
            <person name="Li L."/>
            <person name="Wen T."/>
            <person name="Zhang T."/>
            <person name="Zhang Y."/>
            <person name="Xu J."/>
            <person name="Hu J."/>
            <person name="Li S."/>
            <person name="Liu L."/>
            <person name="Liu J."/>
            <person name="Jiang W."/>
            <person name="Tian J."/>
            <person name="Li Y."/>
            <person name="Schuler D."/>
            <person name="Wang L."/>
            <person name="Li J."/>
        </authorList>
    </citation>
    <scope>NUCLEOTIDE SEQUENCE [LARGE SCALE GENOMIC DNA]</scope>
    <source>
        <strain evidence="6">DSM 6361 / JCM 21280 / NBRC 15271 / MSR-1</strain>
    </source>
</reference>
<evidence type="ECO:0000313" key="6">
    <source>
        <dbReference type="Proteomes" id="UP000018922"/>
    </source>
</evidence>
<dbReference type="InterPro" id="IPR000160">
    <property type="entry name" value="GGDEF_dom"/>
</dbReference>
<dbReference type="Proteomes" id="UP000018922">
    <property type="component" value="Chromosome I"/>
</dbReference>
<dbReference type="SUPFAM" id="SSF55073">
    <property type="entry name" value="Nucleotide cyclase"/>
    <property type="match status" value="1"/>
</dbReference>
<dbReference type="AlphaFoldDB" id="V6EZH5"/>
<dbReference type="FunFam" id="3.30.70.270:FF:000001">
    <property type="entry name" value="Diguanylate cyclase domain protein"/>
    <property type="match status" value="1"/>
</dbReference>
<keyword evidence="5" id="KW-0808">Transferase</keyword>
<dbReference type="Gene3D" id="3.30.70.270">
    <property type="match status" value="1"/>
</dbReference>
<dbReference type="PANTHER" id="PTHR45138">
    <property type="entry name" value="REGULATORY COMPONENTS OF SENSORY TRANSDUCTION SYSTEM"/>
    <property type="match status" value="1"/>
</dbReference>
<protein>
    <recommendedName>
        <fullName evidence="1">diguanylate cyclase</fullName>
        <ecNumber evidence="1">2.7.7.65</ecNumber>
    </recommendedName>
</protein>
<feature type="transmembrane region" description="Helical" evidence="3">
    <location>
        <begin position="56"/>
        <end position="74"/>
    </location>
</feature>
<dbReference type="GO" id="GO:0052621">
    <property type="term" value="F:diguanylate cyclase activity"/>
    <property type="evidence" value="ECO:0007669"/>
    <property type="project" value="UniProtKB-EC"/>
</dbReference>
<gene>
    <name evidence="5" type="ordered locus">MGMSRv2__0226</name>
</gene>
<keyword evidence="6" id="KW-1185">Reference proteome</keyword>
<feature type="transmembrane region" description="Helical" evidence="3">
    <location>
        <begin position="81"/>
        <end position="102"/>
    </location>
</feature>
<dbReference type="EC" id="2.7.7.65" evidence="1"/>
<proteinExistence type="predicted"/>
<dbReference type="HOGENOM" id="CLU_000445_11_1_5"/>
<keyword evidence="5" id="KW-0548">Nucleotidyltransferase</keyword>
<dbReference type="InterPro" id="IPR050469">
    <property type="entry name" value="Diguanylate_Cyclase"/>
</dbReference>
<sequence length="361" mass="39875">MRLMPLLFGDVAFPEGQEYRKFQYRFACAILLTGLGISLLFLLSVEMGFADFDLRFVHAERAFCAISLLFYLLLRGHPQRMLVVAYVYEALAFGLYVIVFFYNGVDEMRIIWFALNLPGVYLILGARAGAVVAIGSVTFVVTGNAHLEQPYSANAITTCVLAIVYISGFFHAFSARSISFHHGMVEANRKLADMAAKDPLTGLYNARAYYGLCDSALHQAQRSGGSFAMLFVDLDHFKRINDQYGHEAGDVVLKAVAQCLRRAVRQSDIVGRIGGEEFSVLLPDTDRDGAMQLAEKLRSDIEALMPDIGTERLRITASIGVAGRQGAAQSIADVQRLADQAMYEAKRQGRNRVTCIEEVAA</sequence>
<dbReference type="KEGG" id="mgy:MGMSRv2__0226"/>
<evidence type="ECO:0000256" key="3">
    <source>
        <dbReference type="SAM" id="Phobius"/>
    </source>
</evidence>
<feature type="transmembrane region" description="Helical" evidence="3">
    <location>
        <begin position="26"/>
        <end position="44"/>
    </location>
</feature>
<dbReference type="PROSITE" id="PS50887">
    <property type="entry name" value="GGDEF"/>
    <property type="match status" value="1"/>
</dbReference>
<organism evidence="5 6">
    <name type="scientific">Magnetospirillum gryphiswaldense (strain DSM 6361 / JCM 21280 / NBRC 15271 / MSR-1)</name>
    <dbReference type="NCBI Taxonomy" id="431944"/>
    <lineage>
        <taxon>Bacteria</taxon>
        <taxon>Pseudomonadati</taxon>
        <taxon>Pseudomonadota</taxon>
        <taxon>Alphaproteobacteria</taxon>
        <taxon>Rhodospirillales</taxon>
        <taxon>Rhodospirillaceae</taxon>
        <taxon>Magnetospirillum</taxon>
    </lineage>
</organism>
<dbReference type="eggNOG" id="COG3706">
    <property type="taxonomic scope" value="Bacteria"/>
</dbReference>
<evidence type="ECO:0000256" key="1">
    <source>
        <dbReference type="ARBA" id="ARBA00012528"/>
    </source>
</evidence>
<dbReference type="EMBL" id="HG794546">
    <property type="protein sequence ID" value="CDK97441.1"/>
    <property type="molecule type" value="Genomic_DNA"/>
</dbReference>
<dbReference type="GO" id="GO:0005886">
    <property type="term" value="C:plasma membrane"/>
    <property type="evidence" value="ECO:0007669"/>
    <property type="project" value="TreeGrafter"/>
</dbReference>
<comment type="catalytic activity">
    <reaction evidence="2">
        <text>2 GTP = 3',3'-c-di-GMP + 2 diphosphate</text>
        <dbReference type="Rhea" id="RHEA:24898"/>
        <dbReference type="ChEBI" id="CHEBI:33019"/>
        <dbReference type="ChEBI" id="CHEBI:37565"/>
        <dbReference type="ChEBI" id="CHEBI:58805"/>
        <dbReference type="EC" id="2.7.7.65"/>
    </reaction>
</comment>
<keyword evidence="3" id="KW-0472">Membrane</keyword>
<evidence type="ECO:0000259" key="4">
    <source>
        <dbReference type="PROSITE" id="PS50887"/>
    </source>
</evidence>
<feature type="transmembrane region" description="Helical" evidence="3">
    <location>
        <begin position="122"/>
        <end position="141"/>
    </location>
</feature>
<dbReference type="InterPro" id="IPR029787">
    <property type="entry name" value="Nucleotide_cyclase"/>
</dbReference>
<dbReference type="Pfam" id="PF00990">
    <property type="entry name" value="GGDEF"/>
    <property type="match status" value="1"/>
</dbReference>
<dbReference type="GO" id="GO:0043709">
    <property type="term" value="P:cell adhesion involved in single-species biofilm formation"/>
    <property type="evidence" value="ECO:0007669"/>
    <property type="project" value="TreeGrafter"/>
</dbReference>
<keyword evidence="3" id="KW-1133">Transmembrane helix</keyword>
<feature type="transmembrane region" description="Helical" evidence="3">
    <location>
        <begin position="153"/>
        <end position="173"/>
    </location>
</feature>
<name>V6EZH5_MAGGM</name>